<proteinExistence type="predicted"/>
<organism evidence="1 2">
    <name type="scientific">Gossypium harknessii</name>
    <dbReference type="NCBI Taxonomy" id="34285"/>
    <lineage>
        <taxon>Eukaryota</taxon>
        <taxon>Viridiplantae</taxon>
        <taxon>Streptophyta</taxon>
        <taxon>Embryophyta</taxon>
        <taxon>Tracheophyta</taxon>
        <taxon>Spermatophyta</taxon>
        <taxon>Magnoliopsida</taxon>
        <taxon>eudicotyledons</taxon>
        <taxon>Gunneridae</taxon>
        <taxon>Pentapetalae</taxon>
        <taxon>rosids</taxon>
        <taxon>malvids</taxon>
        <taxon>Malvales</taxon>
        <taxon>Malvaceae</taxon>
        <taxon>Malvoideae</taxon>
        <taxon>Gossypium</taxon>
    </lineage>
</organism>
<comment type="caution">
    <text evidence="1">The sequence shown here is derived from an EMBL/GenBank/DDBJ whole genome shotgun (WGS) entry which is preliminary data.</text>
</comment>
<reference evidence="1 2" key="1">
    <citation type="journal article" date="2019" name="Genome Biol. Evol.">
        <title>Insights into the evolution of the New World diploid cottons (Gossypium, subgenus Houzingenia) based on genome sequencing.</title>
        <authorList>
            <person name="Grover C.E."/>
            <person name="Arick M.A. 2nd"/>
            <person name="Thrash A."/>
            <person name="Conover J.L."/>
            <person name="Sanders W.S."/>
            <person name="Peterson D.G."/>
            <person name="Frelichowski J.E."/>
            <person name="Scheffler J.A."/>
            <person name="Scheffler B.E."/>
            <person name="Wendel J.F."/>
        </authorList>
    </citation>
    <scope>NUCLEOTIDE SEQUENCE [LARGE SCALE GENOMIC DNA]</scope>
    <source>
        <strain evidence="1">0</strain>
        <tissue evidence="1">Leaf</tissue>
    </source>
</reference>
<dbReference type="OrthoDB" id="10329301at2759"/>
<name>A0A7J9H505_9ROSI</name>
<dbReference type="EMBL" id="JABFAD010000008">
    <property type="protein sequence ID" value="MBA0804936.1"/>
    <property type="molecule type" value="Genomic_DNA"/>
</dbReference>
<evidence type="ECO:0000313" key="1">
    <source>
        <dbReference type="EMBL" id="MBA0804936.1"/>
    </source>
</evidence>
<accession>A0A7J9H505</accession>
<sequence length="99" mass="10648">MDSQGHRSETHGSHLLEKTIKINFDVGFNRDLFRSSSGIVARKGRGRVVVSRATIYENVNSAFAAEAHACLEAGAFRKVKPSGNYGGITAGTGIELPEE</sequence>
<dbReference type="AlphaFoldDB" id="A0A7J9H505"/>
<evidence type="ECO:0000313" key="2">
    <source>
        <dbReference type="Proteomes" id="UP000593560"/>
    </source>
</evidence>
<protein>
    <submittedName>
        <fullName evidence="1">Uncharacterized protein</fullName>
    </submittedName>
</protein>
<dbReference type="Proteomes" id="UP000593560">
    <property type="component" value="Unassembled WGS sequence"/>
</dbReference>
<keyword evidence="2" id="KW-1185">Reference proteome</keyword>
<gene>
    <name evidence="1" type="ORF">Gohar_004488</name>
</gene>
<feature type="non-terminal residue" evidence="1">
    <location>
        <position position="99"/>
    </location>
</feature>